<evidence type="ECO:0000256" key="10">
    <source>
        <dbReference type="PROSITE-ProRule" id="PRU00042"/>
    </source>
</evidence>
<reference evidence="13 14" key="1">
    <citation type="submission" date="2024-02" db="EMBL/GenBank/DDBJ databases">
        <title>Chromosome-scale genome assembly of the rough periwinkle Littorina saxatilis.</title>
        <authorList>
            <person name="De Jode A."/>
            <person name="Faria R."/>
            <person name="Formenti G."/>
            <person name="Sims Y."/>
            <person name="Smith T.P."/>
            <person name="Tracey A."/>
            <person name="Wood J.M.D."/>
            <person name="Zagrodzka Z.B."/>
            <person name="Johannesson K."/>
            <person name="Butlin R.K."/>
            <person name="Leder E.H."/>
        </authorList>
    </citation>
    <scope>NUCLEOTIDE SEQUENCE [LARGE SCALE GENOMIC DNA]</scope>
    <source>
        <strain evidence="13">Snail1</strain>
        <tissue evidence="13">Muscle</tissue>
    </source>
</reference>
<dbReference type="GO" id="GO:0008270">
    <property type="term" value="F:zinc ion binding"/>
    <property type="evidence" value="ECO:0007669"/>
    <property type="project" value="UniProtKB-KW"/>
</dbReference>
<dbReference type="Gene3D" id="3.30.160.60">
    <property type="entry name" value="Classic Zinc Finger"/>
    <property type="match status" value="8"/>
</dbReference>
<keyword evidence="9" id="KW-0539">Nucleus</keyword>
<accession>A0AAN9BR70</accession>
<evidence type="ECO:0000256" key="11">
    <source>
        <dbReference type="SAM" id="MobiDB-lite"/>
    </source>
</evidence>
<feature type="domain" description="C2H2-type" evidence="12">
    <location>
        <begin position="325"/>
        <end position="352"/>
    </location>
</feature>
<feature type="compositionally biased region" description="Basic residues" evidence="11">
    <location>
        <begin position="147"/>
        <end position="156"/>
    </location>
</feature>
<dbReference type="InterPro" id="IPR013087">
    <property type="entry name" value="Znf_C2H2_type"/>
</dbReference>
<dbReference type="Pfam" id="PF00096">
    <property type="entry name" value="zf-C2H2"/>
    <property type="match status" value="5"/>
</dbReference>
<evidence type="ECO:0000256" key="9">
    <source>
        <dbReference type="ARBA" id="ARBA00023242"/>
    </source>
</evidence>
<name>A0AAN9BR70_9CAEN</name>
<feature type="domain" description="C2H2-type" evidence="12">
    <location>
        <begin position="241"/>
        <end position="268"/>
    </location>
</feature>
<evidence type="ECO:0000256" key="6">
    <source>
        <dbReference type="ARBA" id="ARBA00023015"/>
    </source>
</evidence>
<dbReference type="GO" id="GO:0005634">
    <property type="term" value="C:nucleus"/>
    <property type="evidence" value="ECO:0007669"/>
    <property type="project" value="UniProtKB-SubCell"/>
</dbReference>
<dbReference type="EMBL" id="JBAMIC010000003">
    <property type="protein sequence ID" value="KAK7111086.1"/>
    <property type="molecule type" value="Genomic_DNA"/>
</dbReference>
<evidence type="ECO:0000313" key="13">
    <source>
        <dbReference type="EMBL" id="KAK7111086.1"/>
    </source>
</evidence>
<gene>
    <name evidence="13" type="ORF">V1264_014861</name>
</gene>
<feature type="domain" description="C2H2-type" evidence="12">
    <location>
        <begin position="381"/>
        <end position="409"/>
    </location>
</feature>
<dbReference type="FunFam" id="3.30.160.60:FF:001685">
    <property type="entry name" value="Zinc finger and BTB domain-containing 5"/>
    <property type="match status" value="1"/>
</dbReference>
<keyword evidence="5" id="KW-0862">Zinc</keyword>
<dbReference type="InterPro" id="IPR036236">
    <property type="entry name" value="Znf_C2H2_sf"/>
</dbReference>
<evidence type="ECO:0000313" key="14">
    <source>
        <dbReference type="Proteomes" id="UP001374579"/>
    </source>
</evidence>
<feature type="domain" description="C2H2-type" evidence="12">
    <location>
        <begin position="269"/>
        <end position="296"/>
    </location>
</feature>
<dbReference type="PROSITE" id="PS50157">
    <property type="entry name" value="ZINC_FINGER_C2H2_2"/>
    <property type="match status" value="8"/>
</dbReference>
<evidence type="ECO:0000256" key="7">
    <source>
        <dbReference type="ARBA" id="ARBA00023125"/>
    </source>
</evidence>
<dbReference type="FunFam" id="3.30.160.60:FF:000100">
    <property type="entry name" value="Zinc finger 45-like"/>
    <property type="match status" value="1"/>
</dbReference>
<evidence type="ECO:0000256" key="8">
    <source>
        <dbReference type="ARBA" id="ARBA00023163"/>
    </source>
</evidence>
<dbReference type="AlphaFoldDB" id="A0AAN9BR70"/>
<dbReference type="PANTHER" id="PTHR24404:SF114">
    <property type="entry name" value="KLUMPFUSS, ISOFORM B-RELATED"/>
    <property type="match status" value="1"/>
</dbReference>
<evidence type="ECO:0000256" key="1">
    <source>
        <dbReference type="ARBA" id="ARBA00004123"/>
    </source>
</evidence>
<feature type="compositionally biased region" description="Acidic residues" evidence="11">
    <location>
        <begin position="126"/>
        <end position="139"/>
    </location>
</feature>
<keyword evidence="6" id="KW-0805">Transcription regulation</keyword>
<feature type="compositionally biased region" description="Low complexity" evidence="11">
    <location>
        <begin position="578"/>
        <end position="599"/>
    </location>
</feature>
<keyword evidence="14" id="KW-1185">Reference proteome</keyword>
<feature type="domain" description="C2H2-type" evidence="12">
    <location>
        <begin position="353"/>
        <end position="380"/>
    </location>
</feature>
<feature type="domain" description="C2H2-type" evidence="12">
    <location>
        <begin position="297"/>
        <end position="324"/>
    </location>
</feature>
<proteinExistence type="predicted"/>
<keyword evidence="7" id="KW-0238">DNA-binding</keyword>
<dbReference type="Proteomes" id="UP001374579">
    <property type="component" value="Unassembled WGS sequence"/>
</dbReference>
<dbReference type="SMART" id="SM00355">
    <property type="entry name" value="ZnF_C2H2"/>
    <property type="match status" value="8"/>
</dbReference>
<dbReference type="FunFam" id="3.30.160.60:FF:000030">
    <property type="entry name" value="Zinc finger protein 628"/>
    <property type="match status" value="1"/>
</dbReference>
<dbReference type="FunFam" id="3.30.160.60:FF:000446">
    <property type="entry name" value="Zinc finger protein"/>
    <property type="match status" value="1"/>
</dbReference>
<keyword evidence="2" id="KW-0479">Metal-binding</keyword>
<evidence type="ECO:0000256" key="4">
    <source>
        <dbReference type="ARBA" id="ARBA00022771"/>
    </source>
</evidence>
<dbReference type="GO" id="GO:0003700">
    <property type="term" value="F:DNA-binding transcription factor activity"/>
    <property type="evidence" value="ECO:0007669"/>
    <property type="project" value="TreeGrafter"/>
</dbReference>
<feature type="region of interest" description="Disordered" evidence="11">
    <location>
        <begin position="124"/>
        <end position="165"/>
    </location>
</feature>
<evidence type="ECO:0000259" key="12">
    <source>
        <dbReference type="PROSITE" id="PS50157"/>
    </source>
</evidence>
<feature type="domain" description="C2H2-type" evidence="12">
    <location>
        <begin position="183"/>
        <end position="210"/>
    </location>
</feature>
<dbReference type="GO" id="GO:0000978">
    <property type="term" value="F:RNA polymerase II cis-regulatory region sequence-specific DNA binding"/>
    <property type="evidence" value="ECO:0007669"/>
    <property type="project" value="TreeGrafter"/>
</dbReference>
<dbReference type="SUPFAM" id="SSF57667">
    <property type="entry name" value="beta-beta-alpha zinc fingers"/>
    <property type="match status" value="4"/>
</dbReference>
<dbReference type="PROSITE" id="PS00028">
    <property type="entry name" value="ZINC_FINGER_C2H2_1"/>
    <property type="match status" value="8"/>
</dbReference>
<protein>
    <recommendedName>
        <fullName evidence="12">C2H2-type domain-containing protein</fullName>
    </recommendedName>
</protein>
<feature type="domain" description="C2H2-type" evidence="12">
    <location>
        <begin position="211"/>
        <end position="240"/>
    </location>
</feature>
<evidence type="ECO:0000256" key="2">
    <source>
        <dbReference type="ARBA" id="ARBA00022723"/>
    </source>
</evidence>
<keyword evidence="3" id="KW-0677">Repeat</keyword>
<dbReference type="InterPro" id="IPR050589">
    <property type="entry name" value="Ikaros_C2H2-ZF"/>
</dbReference>
<sequence>MEAACTPGEVVAIQEENGQLTIIQFQPNPSDVAMPVSLETNSTSQPQGAHLSTSTLIPATLLKKEETSNEDSCSTSVPVKLIEAGEVKTEVSIQANDYEIERATGHLPARKRYIPLKYRDFRSVNEPEEEDRQDSDYDPEPLLTDQRKKRGRGRPRKYAEQDADSEVVAAPKKALMMRTANGYKCLTCNRVFSQKGNLKVHLLTHTDQRPWPCDFENCNKAFRTKESLRRHKLSHMGIKPFECTECKKKFCSYLSLQEHLSLHNNARPYACGECHRTFRQVSCLRRHMLTHTSDMPHSCPHCTRKFSQAIYLRSHMKIHTGERPFQCDQCSKSFAHASDLTRHKIIHSDSKPYSCSVCSMRFNDPSSRRRHEREHLGTKPYTCHLCSDGFKRASQLRAHLFRRHGGLKEGLEFKIQEGPEPVCYRIEVHNAQGDGSGVSTTTKVLDLSTLDQKKIISLIQNLHSNMVVQELEVTEGEPVGHITSTEVALTKRELDGSEVPSDAEHVILPAEMAAVMGNMEDASGNVITIAEMDSDQTQEVGPTYQILQSLGTEGQGVEQQIYEVHYQTTTPPVDTTIAPSSTESVSATSISSADSTAAAEPTTEDISSTPTTSTASASSQSHSDTRHTTQLNAEYVSKPDFGSQDYYDWLSSFTEVCRLLPIPLEVGLFQKISHVHKTLSDFMASPSGVIADKENFKILMGISKDLGHILNEHLSCMFKNLSNGDGSPQA</sequence>
<evidence type="ECO:0000256" key="3">
    <source>
        <dbReference type="ARBA" id="ARBA00022737"/>
    </source>
</evidence>
<organism evidence="13 14">
    <name type="scientific">Littorina saxatilis</name>
    <dbReference type="NCBI Taxonomy" id="31220"/>
    <lineage>
        <taxon>Eukaryota</taxon>
        <taxon>Metazoa</taxon>
        <taxon>Spiralia</taxon>
        <taxon>Lophotrochozoa</taxon>
        <taxon>Mollusca</taxon>
        <taxon>Gastropoda</taxon>
        <taxon>Caenogastropoda</taxon>
        <taxon>Littorinimorpha</taxon>
        <taxon>Littorinoidea</taxon>
        <taxon>Littorinidae</taxon>
        <taxon>Littorina</taxon>
    </lineage>
</organism>
<keyword evidence="8" id="KW-0804">Transcription</keyword>
<comment type="subcellular location">
    <subcellularLocation>
        <location evidence="1">Nucleus</location>
    </subcellularLocation>
</comment>
<evidence type="ECO:0000256" key="5">
    <source>
        <dbReference type="ARBA" id="ARBA00022833"/>
    </source>
</evidence>
<keyword evidence="4 10" id="KW-0863">Zinc-finger</keyword>
<comment type="caution">
    <text evidence="13">The sequence shown here is derived from an EMBL/GenBank/DDBJ whole genome shotgun (WGS) entry which is preliminary data.</text>
</comment>
<dbReference type="PANTHER" id="PTHR24404">
    <property type="entry name" value="ZINC FINGER PROTEIN"/>
    <property type="match status" value="1"/>
</dbReference>
<feature type="compositionally biased region" description="Low complexity" evidence="11">
    <location>
        <begin position="607"/>
        <end position="622"/>
    </location>
</feature>
<dbReference type="GO" id="GO:0006357">
    <property type="term" value="P:regulation of transcription by RNA polymerase II"/>
    <property type="evidence" value="ECO:0007669"/>
    <property type="project" value="TreeGrafter"/>
</dbReference>
<feature type="region of interest" description="Disordered" evidence="11">
    <location>
        <begin position="571"/>
        <end position="628"/>
    </location>
</feature>